<keyword evidence="2" id="KW-0698">rRNA processing</keyword>
<dbReference type="Gene3D" id="2.130.10.10">
    <property type="entry name" value="YVTN repeat-like/Quinoprotein amine dehydrogenase"/>
    <property type="match status" value="1"/>
</dbReference>
<evidence type="ECO:0000256" key="3">
    <source>
        <dbReference type="ARBA" id="ARBA00022574"/>
    </source>
</evidence>
<organism evidence="9 10">
    <name type="scientific">Papilio machaon</name>
    <name type="common">Old World swallowtail butterfly</name>
    <dbReference type="NCBI Taxonomy" id="76193"/>
    <lineage>
        <taxon>Eukaryota</taxon>
        <taxon>Metazoa</taxon>
        <taxon>Ecdysozoa</taxon>
        <taxon>Arthropoda</taxon>
        <taxon>Hexapoda</taxon>
        <taxon>Insecta</taxon>
        <taxon>Pterygota</taxon>
        <taxon>Neoptera</taxon>
        <taxon>Endopterygota</taxon>
        <taxon>Lepidoptera</taxon>
        <taxon>Glossata</taxon>
        <taxon>Ditrysia</taxon>
        <taxon>Papilionoidea</taxon>
        <taxon>Papilionidae</taxon>
        <taxon>Papilioninae</taxon>
        <taxon>Papilio</taxon>
    </lineage>
</organism>
<dbReference type="SMART" id="SM00320">
    <property type="entry name" value="WD40"/>
    <property type="match status" value="3"/>
</dbReference>
<evidence type="ECO:0000256" key="5">
    <source>
        <dbReference type="ARBA" id="ARBA00023242"/>
    </source>
</evidence>
<dbReference type="InterPro" id="IPR036322">
    <property type="entry name" value="WD40_repeat_dom_sf"/>
</dbReference>
<evidence type="ECO:0000313" key="10">
    <source>
        <dbReference type="Proteomes" id="UP000053240"/>
    </source>
</evidence>
<dbReference type="GO" id="GO:0030686">
    <property type="term" value="C:90S preribosome"/>
    <property type="evidence" value="ECO:0007669"/>
    <property type="project" value="TreeGrafter"/>
</dbReference>
<protein>
    <submittedName>
        <fullName evidence="9">WD repeat-containing protein 46</fullName>
    </submittedName>
</protein>
<dbReference type="PROSITE" id="PS50082">
    <property type="entry name" value="WD_REPEATS_2"/>
    <property type="match status" value="2"/>
</dbReference>
<dbReference type="FunCoup" id="A0A194QQU5">
    <property type="interactions" value="1799"/>
</dbReference>
<feature type="compositionally biased region" description="Basic residues" evidence="7">
    <location>
        <begin position="1"/>
        <end position="11"/>
    </location>
</feature>
<dbReference type="InterPro" id="IPR012952">
    <property type="entry name" value="BING4_C_dom"/>
</dbReference>
<feature type="compositionally biased region" description="Basic and acidic residues" evidence="7">
    <location>
        <begin position="12"/>
        <end position="26"/>
    </location>
</feature>
<keyword evidence="3 6" id="KW-0853">WD repeat</keyword>
<sequence length="633" mass="72167">MKVQNKTKKNRYFHEEKDEKPKKSDSSTDVQVFNIKITPRNITKQRFKEARNIKNVLKRGRDPKFPGKAPVDPNSLERHSRGEGFQERGVRHPLHALKLKKKENKYKYAQEQAARAEILLTEDQGLIEVGEGEKTTAVSQKIIAENVDIAAATKIFDLNLDFGPYRAKYSRNGRHLLLGSKQGHLAAFDWVTKKLHCEINVMESIHDISWLHVETMIAVAQKEWLYIYDNTGTELHCVKRMDKILRMEFLPYHFLLAAVNEYGFMSWLDISIGEIVGHYNNRIGRTTVMTQNPHNATICLGNSKGVVSLWAPNVKEPLAKILCHKTPLTAIAVDNRGMYMATSGVDRSLKIWDIRNLDGPLQHYKLRSPPVDLNFSQKEMLAVGLGDVVEIYKYMATSGVDRSLKIWDIRNLDGPLQHYKLRSPPVDLNFSQKEMLAVGLGDVVEIYNNCCSQTTEKPYLRHRMAKSICNFNFCPYEDVLGVGTSSGFTSIIVPGSGEPNFDALESNPFQTKKQRKEAEVKALLEKIPAELITLDPFDVMQVDVPSMKEQMEAKKKLLHIKPKNVDFTPRHKNKGKTNIARKKIIKSAMRKEIIDQAIEAKKMLEEPEKETESAPKQSFGVLDRFVPKMKSKK</sequence>
<dbReference type="InterPro" id="IPR015943">
    <property type="entry name" value="WD40/YVTN_repeat-like_dom_sf"/>
</dbReference>
<dbReference type="InParanoid" id="A0A194QQU5"/>
<dbReference type="STRING" id="76193.A0A194QQU5"/>
<evidence type="ECO:0000259" key="8">
    <source>
        <dbReference type="SMART" id="SM01033"/>
    </source>
</evidence>
<dbReference type="Pfam" id="PF08149">
    <property type="entry name" value="BING4CT"/>
    <property type="match status" value="1"/>
</dbReference>
<dbReference type="GO" id="GO:0032040">
    <property type="term" value="C:small-subunit processome"/>
    <property type="evidence" value="ECO:0007669"/>
    <property type="project" value="TreeGrafter"/>
</dbReference>
<proteinExistence type="predicted"/>
<dbReference type="AlphaFoldDB" id="A0A194QQU5"/>
<evidence type="ECO:0000256" key="2">
    <source>
        <dbReference type="ARBA" id="ARBA00022552"/>
    </source>
</evidence>
<name>A0A194QQU5_PAPMA</name>
<feature type="region of interest" description="Disordered" evidence="7">
    <location>
        <begin position="58"/>
        <end position="94"/>
    </location>
</feature>
<gene>
    <name evidence="9" type="ORF">RR48_12720</name>
</gene>
<dbReference type="GO" id="GO:0000462">
    <property type="term" value="P:maturation of SSU-rRNA from tricistronic rRNA transcript (SSU-rRNA, 5.8S rRNA, LSU-rRNA)"/>
    <property type="evidence" value="ECO:0007669"/>
    <property type="project" value="TreeGrafter"/>
</dbReference>
<dbReference type="InterPro" id="IPR001680">
    <property type="entry name" value="WD40_rpt"/>
</dbReference>
<evidence type="ECO:0000256" key="4">
    <source>
        <dbReference type="ARBA" id="ARBA00022737"/>
    </source>
</evidence>
<dbReference type="PROSITE" id="PS50294">
    <property type="entry name" value="WD_REPEATS_REGION"/>
    <property type="match status" value="1"/>
</dbReference>
<dbReference type="InterPro" id="IPR040315">
    <property type="entry name" value="WDR46/Utp7"/>
</dbReference>
<keyword evidence="10" id="KW-1185">Reference proteome</keyword>
<reference evidence="9 10" key="1">
    <citation type="journal article" date="2015" name="Nat. Commun.">
        <title>Outbred genome sequencing and CRISPR/Cas9 gene editing in butterflies.</title>
        <authorList>
            <person name="Li X."/>
            <person name="Fan D."/>
            <person name="Zhang W."/>
            <person name="Liu G."/>
            <person name="Zhang L."/>
            <person name="Zhao L."/>
            <person name="Fang X."/>
            <person name="Chen L."/>
            <person name="Dong Y."/>
            <person name="Chen Y."/>
            <person name="Ding Y."/>
            <person name="Zhao R."/>
            <person name="Feng M."/>
            <person name="Zhu Y."/>
            <person name="Feng Y."/>
            <person name="Jiang X."/>
            <person name="Zhu D."/>
            <person name="Xiang H."/>
            <person name="Feng X."/>
            <person name="Li S."/>
            <person name="Wang J."/>
            <person name="Zhang G."/>
            <person name="Kronforst M.R."/>
            <person name="Wang W."/>
        </authorList>
    </citation>
    <scope>NUCLEOTIDE SEQUENCE [LARGE SCALE GENOMIC DNA]</scope>
    <source>
        <strain evidence="9">Ya'a_city_454_Pm</strain>
        <tissue evidence="9">Whole body</tissue>
    </source>
</reference>
<evidence type="ECO:0000256" key="1">
    <source>
        <dbReference type="ARBA" id="ARBA00004604"/>
    </source>
</evidence>
<dbReference type="PROSITE" id="PS00678">
    <property type="entry name" value="WD_REPEATS_1"/>
    <property type="match status" value="1"/>
</dbReference>
<keyword evidence="4" id="KW-0677">Repeat</keyword>
<dbReference type="PANTHER" id="PTHR14085">
    <property type="entry name" value="WD-REPEAT PROTEIN BING4"/>
    <property type="match status" value="1"/>
</dbReference>
<feature type="domain" description="BING4 C-terminal" evidence="8">
    <location>
        <begin position="458"/>
        <end position="536"/>
    </location>
</feature>
<feature type="region of interest" description="Disordered" evidence="7">
    <location>
        <begin position="605"/>
        <end position="633"/>
    </location>
</feature>
<dbReference type="SUPFAM" id="SSF50978">
    <property type="entry name" value="WD40 repeat-like"/>
    <property type="match status" value="1"/>
</dbReference>
<dbReference type="Pfam" id="PF00400">
    <property type="entry name" value="WD40"/>
    <property type="match status" value="1"/>
</dbReference>
<evidence type="ECO:0000256" key="6">
    <source>
        <dbReference type="PROSITE-ProRule" id="PRU00221"/>
    </source>
</evidence>
<evidence type="ECO:0000256" key="7">
    <source>
        <dbReference type="SAM" id="MobiDB-lite"/>
    </source>
</evidence>
<feature type="compositionally biased region" description="Basic and acidic residues" evidence="7">
    <location>
        <begin position="75"/>
        <end position="90"/>
    </location>
</feature>
<keyword evidence="5" id="KW-0539">Nucleus</keyword>
<feature type="region of interest" description="Disordered" evidence="7">
    <location>
        <begin position="1"/>
        <end position="31"/>
    </location>
</feature>
<feature type="repeat" description="WD" evidence="6">
    <location>
        <begin position="321"/>
        <end position="356"/>
    </location>
</feature>
<dbReference type="FunFam" id="2.130.10.10:FF:000378">
    <property type="entry name" value="U3 small nucleolar RNA-associated protein 7"/>
    <property type="match status" value="1"/>
</dbReference>
<dbReference type="EMBL" id="KQ461175">
    <property type="protein sequence ID" value="KPJ07878.1"/>
    <property type="molecule type" value="Genomic_DNA"/>
</dbReference>
<dbReference type="Proteomes" id="UP000053240">
    <property type="component" value="Unassembled WGS sequence"/>
</dbReference>
<feature type="repeat" description="WD" evidence="6">
    <location>
        <begin position="394"/>
        <end position="411"/>
    </location>
</feature>
<comment type="subcellular location">
    <subcellularLocation>
        <location evidence="1">Nucleus</location>
        <location evidence="1">Nucleolus</location>
    </subcellularLocation>
</comment>
<dbReference type="PANTHER" id="PTHR14085:SF3">
    <property type="entry name" value="WD REPEAT-CONTAINING PROTEIN 46"/>
    <property type="match status" value="1"/>
</dbReference>
<accession>A0A194QQU5</accession>
<dbReference type="InterPro" id="IPR019775">
    <property type="entry name" value="WD40_repeat_CS"/>
</dbReference>
<dbReference type="SMART" id="SM01033">
    <property type="entry name" value="BING4CT"/>
    <property type="match status" value="1"/>
</dbReference>
<evidence type="ECO:0000313" key="9">
    <source>
        <dbReference type="EMBL" id="KPJ07878.1"/>
    </source>
</evidence>